<proteinExistence type="predicted"/>
<evidence type="ECO:0000313" key="2">
    <source>
        <dbReference type="Proteomes" id="UP000000552"/>
    </source>
</evidence>
<dbReference type="Proteomes" id="UP000000552">
    <property type="component" value="Chromosome"/>
</dbReference>
<organism evidence="1 2">
    <name type="scientific">Mesorhizobium japonicum (strain LMG 29417 / CECT 9101 / MAFF 303099)</name>
    <name type="common">Mesorhizobium loti (strain MAFF 303099)</name>
    <dbReference type="NCBI Taxonomy" id="266835"/>
    <lineage>
        <taxon>Bacteria</taxon>
        <taxon>Pseudomonadati</taxon>
        <taxon>Pseudomonadota</taxon>
        <taxon>Alphaproteobacteria</taxon>
        <taxon>Hyphomicrobiales</taxon>
        <taxon>Phyllobacteriaceae</taxon>
        <taxon>Mesorhizobium</taxon>
    </lineage>
</organism>
<reference evidence="1 2" key="1">
    <citation type="journal article" date="2000" name="DNA Res.">
        <title>Complete genome structure of the nitrogen-fixing symbiotic bacterium Mesorhizobium loti.</title>
        <authorList>
            <person name="Kaneko T."/>
            <person name="Nakamura Y."/>
            <person name="Sato S."/>
            <person name="Asamizu E."/>
            <person name="Kato T."/>
            <person name="Sasamoto S."/>
            <person name="Watanabe A."/>
            <person name="Idesawa K."/>
            <person name="Ishikawa A."/>
            <person name="Kawashima K."/>
            <person name="Kimura T."/>
            <person name="Kishida Y."/>
            <person name="Kiyokawa C."/>
            <person name="Kohara M."/>
            <person name="Matsumoto M."/>
            <person name="Matsuno A."/>
            <person name="Mochizuki Y."/>
            <person name="Nakayama S."/>
            <person name="Nakazaki N."/>
            <person name="Shimpo S."/>
            <person name="Sugimoto M."/>
            <person name="Takeuchi C."/>
            <person name="Yamada M."/>
            <person name="Tabata S."/>
        </authorList>
    </citation>
    <scope>NUCLEOTIDE SEQUENCE [LARGE SCALE GENOMIC DNA]</scope>
    <source>
        <strain evidence="2">LMG 29417 / CECT 9101 / MAFF 303099</strain>
    </source>
</reference>
<protein>
    <submittedName>
        <fullName evidence="1">Mll2576 protein</fullName>
    </submittedName>
</protein>
<accession>Q98I45</accession>
<dbReference type="AlphaFoldDB" id="Q98I45"/>
<dbReference type="KEGG" id="mlo:mll2576"/>
<gene>
    <name evidence="1" type="ordered locus">mll2576</name>
</gene>
<sequence>MRRRILRWLMCRRPPVPRHFMRSRVPPAEGPGAPMLATGAIAVPAVLDIEMEMVAVVVIVAGAEHGGEILATIGAHIVEEAARAEGEQAGLAHIDVVAIVEFDAHHVERIALAVLGQNTFAGDVAAGIARALVDGLDAGEVAPAGGGNEFVLRPGGEGGGHVAGQCRGGFHLDTADRRDFYGIVDTALAFMDRRQVGIGDIEALQLLAAVDFAGWYLLDRRHRLIHARIGGLRHVGIGGNKPLHARILRHGRGLRADIDRRLQR</sequence>
<name>Q98I45_RHILO</name>
<evidence type="ECO:0000313" key="1">
    <source>
        <dbReference type="EMBL" id="BAB49671.1"/>
    </source>
</evidence>
<dbReference type="HOGENOM" id="CLU_1053236_0_0_5"/>
<dbReference type="EMBL" id="BA000012">
    <property type="protein sequence ID" value="BAB49671.1"/>
    <property type="molecule type" value="Genomic_DNA"/>
</dbReference>